<keyword evidence="4" id="KW-1185">Reference proteome</keyword>
<evidence type="ECO:0000313" key="3">
    <source>
        <dbReference type="EMBL" id="QIN80436.1"/>
    </source>
</evidence>
<keyword evidence="2" id="KW-0472">Membrane</keyword>
<feature type="transmembrane region" description="Helical" evidence="2">
    <location>
        <begin position="38"/>
        <end position="61"/>
    </location>
</feature>
<dbReference type="RefSeq" id="WP_166398107.1">
    <property type="nucleotide sequence ID" value="NZ_CP045121.1"/>
</dbReference>
<dbReference type="EMBL" id="CP045121">
    <property type="protein sequence ID" value="QIN80436.1"/>
    <property type="molecule type" value="Genomic_DNA"/>
</dbReference>
<evidence type="ECO:0000313" key="4">
    <source>
        <dbReference type="Proteomes" id="UP000502706"/>
    </source>
</evidence>
<evidence type="ECO:0000256" key="2">
    <source>
        <dbReference type="SAM" id="Phobius"/>
    </source>
</evidence>
<reference evidence="3 4" key="1">
    <citation type="submission" date="2019-10" db="EMBL/GenBank/DDBJ databases">
        <title>Rubrobacter sp nov SCSIO 52915 isolated from a deep-sea sediment in the South China Sea.</title>
        <authorList>
            <person name="Chen R.W."/>
        </authorList>
    </citation>
    <scope>NUCLEOTIDE SEQUENCE [LARGE SCALE GENOMIC DNA]</scope>
    <source>
        <strain evidence="3 4">SCSIO 52915</strain>
    </source>
</reference>
<keyword evidence="2" id="KW-1133">Transmembrane helix</keyword>
<gene>
    <name evidence="3" type="ORF">GBA65_20115</name>
</gene>
<name>A0A6G8Q1U4_9ACTN</name>
<proteinExistence type="predicted"/>
<accession>A0A6G8Q1U4</accession>
<dbReference type="Proteomes" id="UP000502706">
    <property type="component" value="Chromosome"/>
</dbReference>
<organism evidence="3 4">
    <name type="scientific">Rubrobacter marinus</name>
    <dbReference type="NCBI Taxonomy" id="2653852"/>
    <lineage>
        <taxon>Bacteria</taxon>
        <taxon>Bacillati</taxon>
        <taxon>Actinomycetota</taxon>
        <taxon>Rubrobacteria</taxon>
        <taxon>Rubrobacterales</taxon>
        <taxon>Rubrobacteraceae</taxon>
        <taxon>Rubrobacter</taxon>
    </lineage>
</organism>
<sequence length="62" mass="6554">MEEQGKFGAPRKTEAPERSGESGIIIFGGGGRSGPGCLFWILISVILSVTLTVIGNLLFVVF</sequence>
<dbReference type="AlphaFoldDB" id="A0A6G8Q1U4"/>
<evidence type="ECO:0000256" key="1">
    <source>
        <dbReference type="SAM" id="MobiDB-lite"/>
    </source>
</evidence>
<feature type="compositionally biased region" description="Basic and acidic residues" evidence="1">
    <location>
        <begin position="11"/>
        <end position="20"/>
    </location>
</feature>
<dbReference type="KEGG" id="rmar:GBA65_20115"/>
<feature type="region of interest" description="Disordered" evidence="1">
    <location>
        <begin position="1"/>
        <end position="20"/>
    </location>
</feature>
<keyword evidence="2" id="KW-0812">Transmembrane</keyword>
<protein>
    <submittedName>
        <fullName evidence="3">Uncharacterized protein</fullName>
    </submittedName>
</protein>